<keyword evidence="6" id="KW-1185">Reference proteome</keyword>
<feature type="non-terminal residue" evidence="5">
    <location>
        <position position="98"/>
    </location>
</feature>
<proteinExistence type="predicted"/>
<feature type="non-terminal residue" evidence="5">
    <location>
        <position position="1"/>
    </location>
</feature>
<keyword evidence="1" id="KW-0391">Immunity</keyword>
<gene>
    <name evidence="5" type="primary">C3_0</name>
    <name evidence="5" type="ORF">CEUAER_R12732</name>
</gene>
<comment type="caution">
    <text evidence="5">The sequence shown here is derived from an EMBL/GenBank/DDBJ whole genome shotgun (WGS) entry which is preliminary data.</text>
</comment>
<dbReference type="GO" id="GO:0019814">
    <property type="term" value="C:immunoglobulin complex"/>
    <property type="evidence" value="ECO:0007669"/>
    <property type="project" value="UniProtKB-KW"/>
</dbReference>
<accession>A0A7L4KFC2</accession>
<evidence type="ECO:0000259" key="4">
    <source>
        <dbReference type="PROSITE" id="PS50835"/>
    </source>
</evidence>
<dbReference type="Gene3D" id="2.60.40.10">
    <property type="entry name" value="Immunoglobulins"/>
    <property type="match status" value="1"/>
</dbReference>
<dbReference type="FunFam" id="2.60.40.10:FF:002198">
    <property type="entry name" value="Immunoglobulin heavy variable 5-2"/>
    <property type="match status" value="1"/>
</dbReference>
<dbReference type="PROSITE" id="PS50835">
    <property type="entry name" value="IG_LIKE"/>
    <property type="match status" value="1"/>
</dbReference>
<dbReference type="GO" id="GO:0002250">
    <property type="term" value="P:adaptive immune response"/>
    <property type="evidence" value="ECO:0007669"/>
    <property type="project" value="UniProtKB-KW"/>
</dbReference>
<keyword evidence="2" id="KW-1064">Adaptive immunity</keyword>
<organism evidence="5 6">
    <name type="scientific">Ceuthmochares aereus</name>
    <dbReference type="NCBI Taxonomy" id="1961834"/>
    <lineage>
        <taxon>Eukaryota</taxon>
        <taxon>Metazoa</taxon>
        <taxon>Chordata</taxon>
        <taxon>Craniata</taxon>
        <taxon>Vertebrata</taxon>
        <taxon>Euteleostomi</taxon>
        <taxon>Archelosauria</taxon>
        <taxon>Archosauria</taxon>
        <taxon>Dinosauria</taxon>
        <taxon>Saurischia</taxon>
        <taxon>Theropoda</taxon>
        <taxon>Coelurosauria</taxon>
        <taxon>Aves</taxon>
        <taxon>Neognathae</taxon>
        <taxon>Neoaves</taxon>
        <taxon>Otidimorphae</taxon>
        <taxon>Cuculiformes</taxon>
        <taxon>Cuculidae</taxon>
        <taxon>Ceuthmochares</taxon>
    </lineage>
</organism>
<dbReference type="Pfam" id="PF07686">
    <property type="entry name" value="V-set"/>
    <property type="match status" value="1"/>
</dbReference>
<protein>
    <submittedName>
        <fullName evidence="5">HV01 protein</fullName>
    </submittedName>
</protein>
<evidence type="ECO:0000256" key="2">
    <source>
        <dbReference type="ARBA" id="ARBA00023130"/>
    </source>
</evidence>
<sequence>SSTFHTAGGDLVSPGGSMDLVCKGSGFTFSRSGMGWIRRAPDKGLEYVASINSDGGATSYSPAVKGHFTITRANGQSTVTLRMTNLKPEDTATYYCTK</sequence>
<dbReference type="AlphaFoldDB" id="A0A7L4KFC2"/>
<name>A0A7L4KFC2_9AVES</name>
<dbReference type="InterPro" id="IPR013106">
    <property type="entry name" value="Ig_V-set"/>
</dbReference>
<dbReference type="InterPro" id="IPR036179">
    <property type="entry name" value="Ig-like_dom_sf"/>
</dbReference>
<keyword evidence="3" id="KW-1280">Immunoglobulin</keyword>
<dbReference type="InterPro" id="IPR007110">
    <property type="entry name" value="Ig-like_dom"/>
</dbReference>
<dbReference type="InterPro" id="IPR013783">
    <property type="entry name" value="Ig-like_fold"/>
</dbReference>
<evidence type="ECO:0000256" key="1">
    <source>
        <dbReference type="ARBA" id="ARBA00022859"/>
    </source>
</evidence>
<dbReference type="SUPFAM" id="SSF48726">
    <property type="entry name" value="Immunoglobulin"/>
    <property type="match status" value="1"/>
</dbReference>
<dbReference type="GO" id="GO:0005576">
    <property type="term" value="C:extracellular region"/>
    <property type="evidence" value="ECO:0007669"/>
    <property type="project" value="UniProtKB-ARBA"/>
</dbReference>
<reference evidence="5 6" key="1">
    <citation type="submission" date="2019-09" db="EMBL/GenBank/DDBJ databases">
        <title>Bird 10,000 Genomes (B10K) Project - Family phase.</title>
        <authorList>
            <person name="Zhang G."/>
        </authorList>
    </citation>
    <scope>NUCLEOTIDE SEQUENCE [LARGE SCALE GENOMIC DNA]</scope>
    <source>
        <strain evidence="5">B10K-CU-031-02</strain>
        <tissue evidence="5">Muscle</tissue>
    </source>
</reference>
<dbReference type="Proteomes" id="UP000519239">
    <property type="component" value="Unassembled WGS sequence"/>
</dbReference>
<evidence type="ECO:0000313" key="5">
    <source>
        <dbReference type="EMBL" id="NXY51481.1"/>
    </source>
</evidence>
<dbReference type="SMART" id="SM00406">
    <property type="entry name" value="IGv"/>
    <property type="match status" value="1"/>
</dbReference>
<dbReference type="EMBL" id="VWPQ01015200">
    <property type="protein sequence ID" value="NXY51481.1"/>
    <property type="molecule type" value="Genomic_DNA"/>
</dbReference>
<feature type="domain" description="Ig-like" evidence="4">
    <location>
        <begin position="12"/>
        <end position="98"/>
    </location>
</feature>
<dbReference type="OrthoDB" id="8865476at2759"/>
<dbReference type="PANTHER" id="PTHR23266">
    <property type="entry name" value="IMMUNOGLOBULIN HEAVY CHAIN"/>
    <property type="match status" value="1"/>
</dbReference>
<evidence type="ECO:0000256" key="3">
    <source>
        <dbReference type="ARBA" id="ARBA00043265"/>
    </source>
</evidence>
<dbReference type="InterPro" id="IPR050199">
    <property type="entry name" value="IgHV"/>
</dbReference>
<evidence type="ECO:0000313" key="6">
    <source>
        <dbReference type="Proteomes" id="UP000519239"/>
    </source>
</evidence>